<name>A0A402BKM2_9CHLR</name>
<gene>
    <name evidence="1" type="ORF">KDA_73890</name>
</gene>
<sequence>MKLNHINLAVTDMSKAWFMFGHRVGRDLRDKQLLGEDTGPPSRGGNRPLRAKPMRIAVLAAWFAQ</sequence>
<dbReference type="EMBL" id="BIFT01000002">
    <property type="protein sequence ID" value="GCE31905.1"/>
    <property type="molecule type" value="Genomic_DNA"/>
</dbReference>
<keyword evidence="2" id="KW-1185">Reference proteome</keyword>
<evidence type="ECO:0000313" key="1">
    <source>
        <dbReference type="EMBL" id="GCE31905.1"/>
    </source>
</evidence>
<evidence type="ECO:0000313" key="2">
    <source>
        <dbReference type="Proteomes" id="UP000287171"/>
    </source>
</evidence>
<reference evidence="2" key="1">
    <citation type="submission" date="2018-12" db="EMBL/GenBank/DDBJ databases">
        <title>Tengunoibacter tsumagoiensis gen. nov., sp. nov., Dictyobacter kobayashii sp. nov., D. alpinus sp. nov., and D. joshuensis sp. nov. and description of Dictyobacteraceae fam. nov. within the order Ktedonobacterales isolated from Tengu-no-mugimeshi.</title>
        <authorList>
            <person name="Wang C.M."/>
            <person name="Zheng Y."/>
            <person name="Sakai Y."/>
            <person name="Toyoda A."/>
            <person name="Minakuchi Y."/>
            <person name="Abe K."/>
            <person name="Yokota A."/>
            <person name="Yabe S."/>
        </authorList>
    </citation>
    <scope>NUCLEOTIDE SEQUENCE [LARGE SCALE GENOMIC DNA]</scope>
    <source>
        <strain evidence="2">Uno16</strain>
    </source>
</reference>
<organism evidence="1 2">
    <name type="scientific">Dictyobacter alpinus</name>
    <dbReference type="NCBI Taxonomy" id="2014873"/>
    <lineage>
        <taxon>Bacteria</taxon>
        <taxon>Bacillati</taxon>
        <taxon>Chloroflexota</taxon>
        <taxon>Ktedonobacteria</taxon>
        <taxon>Ktedonobacterales</taxon>
        <taxon>Dictyobacteraceae</taxon>
        <taxon>Dictyobacter</taxon>
    </lineage>
</organism>
<accession>A0A402BKM2</accession>
<proteinExistence type="predicted"/>
<dbReference type="Proteomes" id="UP000287171">
    <property type="component" value="Unassembled WGS sequence"/>
</dbReference>
<dbReference type="RefSeq" id="WP_126631817.1">
    <property type="nucleotide sequence ID" value="NZ_BIFT01000002.1"/>
</dbReference>
<comment type="caution">
    <text evidence="1">The sequence shown here is derived from an EMBL/GenBank/DDBJ whole genome shotgun (WGS) entry which is preliminary data.</text>
</comment>
<protein>
    <submittedName>
        <fullName evidence="1">Uncharacterized protein</fullName>
    </submittedName>
</protein>
<dbReference type="AlphaFoldDB" id="A0A402BKM2"/>